<keyword evidence="1" id="KW-0723">Serine/threonine-protein kinase</keyword>
<dbReference type="SUPFAM" id="SSF56112">
    <property type="entry name" value="Protein kinase-like (PK-like)"/>
    <property type="match status" value="1"/>
</dbReference>
<dbReference type="SMART" id="SM00454">
    <property type="entry name" value="SAM"/>
    <property type="match status" value="1"/>
</dbReference>
<organism evidence="9 10">
    <name type="scientific">Vitrella brassicaformis (strain CCMP3155)</name>
    <dbReference type="NCBI Taxonomy" id="1169540"/>
    <lineage>
        <taxon>Eukaryota</taxon>
        <taxon>Sar</taxon>
        <taxon>Alveolata</taxon>
        <taxon>Colpodellida</taxon>
        <taxon>Vitrellaceae</taxon>
        <taxon>Vitrella</taxon>
    </lineage>
</organism>
<dbReference type="EMBL" id="CDMY01000164">
    <property type="protein sequence ID" value="CEL93395.1"/>
    <property type="molecule type" value="Genomic_DNA"/>
</dbReference>
<dbReference type="VEuPathDB" id="CryptoDB:Vbra_3656"/>
<dbReference type="InterPro" id="IPR008271">
    <property type="entry name" value="Ser/Thr_kinase_AS"/>
</dbReference>
<dbReference type="PANTHER" id="PTHR44329:SF298">
    <property type="entry name" value="MIXED LINEAGE KINASE DOMAIN-LIKE PROTEIN"/>
    <property type="match status" value="1"/>
</dbReference>
<evidence type="ECO:0000256" key="2">
    <source>
        <dbReference type="ARBA" id="ARBA00022737"/>
    </source>
</evidence>
<dbReference type="PROSITE" id="PS50011">
    <property type="entry name" value="PROTEIN_KINASE_DOM"/>
    <property type="match status" value="1"/>
</dbReference>
<feature type="domain" description="Protein kinase" evidence="7">
    <location>
        <begin position="443"/>
        <end position="703"/>
    </location>
</feature>
<accession>A0A0G4EDF1</accession>
<sequence length="1085" mass="121381">MGNSIRSEAGSDAGSARGTHRDSEHPGGQSASSVSVLDSKISRGYGKFEFNTGDVYEGEYEGKYKHGIGTYLYHNGDVYVGEFYRNARQGWGVYITAGNERYEGQWAADRKSGYGLISLKHGIRFIGQFKNDKQHGLGVCFLANGSLFAEWRKDGRETRKVPLFHDLILPKPSDNHQHQQHPDRPDGAHPHSHSIGKSRTATSSPAFSRSRSRVRDRDRDHTRPHPDISMGHRSPSEAGGGQTSSFDTMSSDSSGDEGPFIMDHLHFLDRLPVLQKQQDGGEPAAATAAAAALPVAAPGVGETIKKVVSGRQNMMRWPHPHLQGRLPVGRDAQRIAEMSKAENCLGWSTSETCHFLRCMGLERFVDIFEKDAINGAVIPLLSERELRALGVVDERACKLLYLAFSLLLKLRHRAISKKSLADGFETFLKSPTLSLILIDPRDIQLDHCIGEGGYGKVFKGRLKNNEVVACKIFRAKDKDTVAKGFYQELSVLHRLRHPNVIQLLGLCLDQRYMIVMEFLPCGSLFDVLHRHKLKLEPRKILRISRDICSGMAYLHEQGVLHCDLKSSNIVVSNNWDIKICDFGLSSPLRDYDRKFHMTCPKMLGAVGTHHWMAPEVLRGDEFTQAADVYSFGMILWEMVCRQIPHHGLTQVQITATVGYGMRTAKIPDEVPETLRRILEACLAPLPEDRPSFRDLAEQFDAVLQTAILDFEENLREFFGAYEQLPPYDSPADLIKARRQSDGHMEAKAVDAMLEHMTKEYPSSDATIPQTDDEMMSPELTDTSRRGTRWPFASQRAIKTVPTPIEPRQRSLSAPQELVPADASASSPLAPGPQRPPATPPPPHPKELTAITEETEEEPSVHSDGVVSRVVLVPPKSEPPPIRSQTSSGQGCCAKSSGRSEPDWLYRDDRGGAEAFKPAAEEMQMQTHERDGNSDNGSGQRDNDTDGKGRKVKEKESHQQQPPHASRPLDLHTRSAHYWSGFERWLDVVDWHHQKYDWLAHRPCDNPLLHLYKDQPLQPDVYMSPIGPFRVRRHLPNIFSHLYGSTYHKHHNNNNSHRHPRRETGGGLTRAGEGATGGLCEAARET</sequence>
<feature type="compositionally biased region" description="Polar residues" evidence="6">
    <location>
        <begin position="197"/>
        <end position="207"/>
    </location>
</feature>
<dbReference type="Gene3D" id="1.10.150.50">
    <property type="entry name" value="Transcription Factor, Ets-1"/>
    <property type="match status" value="1"/>
</dbReference>
<dbReference type="InterPro" id="IPR013761">
    <property type="entry name" value="SAM/pointed_sf"/>
</dbReference>
<dbReference type="SUPFAM" id="SSF47769">
    <property type="entry name" value="SAM/Pointed domain"/>
    <property type="match status" value="1"/>
</dbReference>
<evidence type="ECO:0000313" key="9">
    <source>
        <dbReference type="EMBL" id="CEL93395.1"/>
    </source>
</evidence>
<feature type="compositionally biased region" description="Low complexity" evidence="6">
    <location>
        <begin position="819"/>
        <end position="828"/>
    </location>
</feature>
<reference evidence="9 10" key="1">
    <citation type="submission" date="2014-11" db="EMBL/GenBank/DDBJ databases">
        <authorList>
            <person name="Zhu J."/>
            <person name="Qi W."/>
            <person name="Song R."/>
        </authorList>
    </citation>
    <scope>NUCLEOTIDE SEQUENCE [LARGE SCALE GENOMIC DNA]</scope>
</reference>
<keyword evidence="4 5" id="KW-0067">ATP-binding</keyword>
<evidence type="ECO:0000256" key="3">
    <source>
        <dbReference type="ARBA" id="ARBA00022741"/>
    </source>
</evidence>
<dbReference type="Pfam" id="PF07647">
    <property type="entry name" value="SAM_2"/>
    <property type="match status" value="1"/>
</dbReference>
<dbReference type="PhylomeDB" id="A0A0G4EDF1"/>
<dbReference type="AlphaFoldDB" id="A0A0G4EDF1"/>
<keyword evidence="1" id="KW-0418">Kinase</keyword>
<dbReference type="InterPro" id="IPR003409">
    <property type="entry name" value="MORN"/>
</dbReference>
<feature type="compositionally biased region" description="Gly residues" evidence="6">
    <location>
        <begin position="1064"/>
        <end position="1076"/>
    </location>
</feature>
<keyword evidence="10" id="KW-1185">Reference proteome</keyword>
<evidence type="ECO:0000259" key="8">
    <source>
        <dbReference type="PROSITE" id="PS50105"/>
    </source>
</evidence>
<evidence type="ECO:0000256" key="6">
    <source>
        <dbReference type="SAM" id="MobiDB-lite"/>
    </source>
</evidence>
<keyword evidence="3 5" id="KW-0547">Nucleotide-binding</keyword>
<protein>
    <recommendedName>
        <fullName evidence="11">Protein kinase domain-containing protein</fullName>
    </recommendedName>
</protein>
<dbReference type="PROSITE" id="PS00107">
    <property type="entry name" value="PROTEIN_KINASE_ATP"/>
    <property type="match status" value="1"/>
</dbReference>
<dbReference type="Gene3D" id="3.30.200.20">
    <property type="entry name" value="Phosphorylase Kinase, domain 1"/>
    <property type="match status" value="1"/>
</dbReference>
<keyword evidence="1" id="KW-0808">Transferase</keyword>
<dbReference type="InterPro" id="IPR011009">
    <property type="entry name" value="Kinase-like_dom_sf"/>
</dbReference>
<gene>
    <name evidence="9" type="ORF">Vbra_3656</name>
</gene>
<feature type="region of interest" description="Disordered" evidence="6">
    <location>
        <begin position="1048"/>
        <end position="1085"/>
    </location>
</feature>
<dbReference type="InterPro" id="IPR017441">
    <property type="entry name" value="Protein_kinase_ATP_BS"/>
</dbReference>
<feature type="region of interest" description="Disordered" evidence="6">
    <location>
        <begin position="168"/>
        <end position="261"/>
    </location>
</feature>
<dbReference type="SUPFAM" id="SSF82185">
    <property type="entry name" value="Histone H3 K4-specific methyltransferase SET7/9 N-terminal domain"/>
    <property type="match status" value="1"/>
</dbReference>
<name>A0A0G4EDF1_VITBC</name>
<feature type="compositionally biased region" description="Basic and acidic residues" evidence="6">
    <location>
        <begin position="897"/>
        <end position="908"/>
    </location>
</feature>
<evidence type="ECO:0000256" key="4">
    <source>
        <dbReference type="ARBA" id="ARBA00022840"/>
    </source>
</evidence>
<dbReference type="Proteomes" id="UP000041254">
    <property type="component" value="Unassembled WGS sequence"/>
</dbReference>
<evidence type="ECO:0000256" key="5">
    <source>
        <dbReference type="PROSITE-ProRule" id="PRU10141"/>
    </source>
</evidence>
<evidence type="ECO:0000313" key="10">
    <source>
        <dbReference type="Proteomes" id="UP000041254"/>
    </source>
</evidence>
<dbReference type="InterPro" id="IPR051681">
    <property type="entry name" value="Ser/Thr_Kinases-Pseudokinases"/>
</dbReference>
<keyword evidence="2" id="KW-0677">Repeat</keyword>
<feature type="compositionally biased region" description="Basic and acidic residues" evidence="6">
    <location>
        <begin position="173"/>
        <end position="189"/>
    </location>
</feature>
<feature type="compositionally biased region" description="Low complexity" evidence="6">
    <location>
        <begin position="243"/>
        <end position="253"/>
    </location>
</feature>
<dbReference type="Gene3D" id="2.20.110.10">
    <property type="entry name" value="Histone H3 K4-specific methyltransferase SET7/9 N-terminal domain"/>
    <property type="match status" value="1"/>
</dbReference>
<feature type="region of interest" description="Disordered" evidence="6">
    <location>
        <begin position="922"/>
        <end position="969"/>
    </location>
</feature>
<dbReference type="GO" id="GO:0004674">
    <property type="term" value="F:protein serine/threonine kinase activity"/>
    <property type="evidence" value="ECO:0007669"/>
    <property type="project" value="UniProtKB-KW"/>
</dbReference>
<dbReference type="Pfam" id="PF07714">
    <property type="entry name" value="PK_Tyr_Ser-Thr"/>
    <property type="match status" value="1"/>
</dbReference>
<dbReference type="InterPro" id="IPR001245">
    <property type="entry name" value="Ser-Thr/Tyr_kinase_cat_dom"/>
</dbReference>
<proteinExistence type="predicted"/>
<feature type="region of interest" description="Disordered" evidence="6">
    <location>
        <begin position="1"/>
        <end position="35"/>
    </location>
</feature>
<feature type="compositionally biased region" description="Basic and acidic residues" evidence="6">
    <location>
        <begin position="940"/>
        <end position="957"/>
    </location>
</feature>
<dbReference type="SMART" id="SM00220">
    <property type="entry name" value="S_TKc"/>
    <property type="match status" value="1"/>
</dbReference>
<dbReference type="InParanoid" id="A0A0G4EDF1"/>
<dbReference type="PRINTS" id="PR00109">
    <property type="entry name" value="TYRKINASE"/>
</dbReference>
<dbReference type="CDD" id="cd13999">
    <property type="entry name" value="STKc_MAP3K-like"/>
    <property type="match status" value="1"/>
</dbReference>
<dbReference type="SMART" id="SM00698">
    <property type="entry name" value="MORN"/>
    <property type="match status" value="4"/>
</dbReference>
<feature type="region of interest" description="Disordered" evidence="6">
    <location>
        <begin position="762"/>
        <end position="908"/>
    </location>
</feature>
<feature type="compositionally biased region" description="Basic residues" evidence="6">
    <location>
        <begin position="1048"/>
        <end position="1060"/>
    </location>
</feature>
<evidence type="ECO:0008006" key="11">
    <source>
        <dbReference type="Google" id="ProtNLM"/>
    </source>
</evidence>
<dbReference type="OrthoDB" id="312720at2759"/>
<dbReference type="PANTHER" id="PTHR44329">
    <property type="entry name" value="SERINE/THREONINE-PROTEIN KINASE TNNI3K-RELATED"/>
    <property type="match status" value="1"/>
</dbReference>
<dbReference type="GO" id="GO:0005524">
    <property type="term" value="F:ATP binding"/>
    <property type="evidence" value="ECO:0007669"/>
    <property type="project" value="UniProtKB-UniRule"/>
</dbReference>
<evidence type="ECO:0000256" key="1">
    <source>
        <dbReference type="ARBA" id="ARBA00022527"/>
    </source>
</evidence>
<dbReference type="InterPro" id="IPR001660">
    <property type="entry name" value="SAM"/>
</dbReference>
<feature type="domain" description="SAM" evidence="8">
    <location>
        <begin position="347"/>
        <end position="391"/>
    </location>
</feature>
<feature type="compositionally biased region" description="Pro residues" evidence="6">
    <location>
        <begin position="829"/>
        <end position="842"/>
    </location>
</feature>
<dbReference type="STRING" id="1169540.A0A0G4EDF1"/>
<dbReference type="InterPro" id="IPR000719">
    <property type="entry name" value="Prot_kinase_dom"/>
</dbReference>
<dbReference type="Gene3D" id="1.10.510.10">
    <property type="entry name" value="Transferase(Phosphotransferase) domain 1"/>
    <property type="match status" value="1"/>
</dbReference>
<dbReference type="PROSITE" id="PS00108">
    <property type="entry name" value="PROTEIN_KINASE_ST"/>
    <property type="match status" value="1"/>
</dbReference>
<feature type="binding site" evidence="5">
    <location>
        <position position="471"/>
    </location>
    <ligand>
        <name>ATP</name>
        <dbReference type="ChEBI" id="CHEBI:30616"/>
    </ligand>
</feature>
<dbReference type="Pfam" id="PF02493">
    <property type="entry name" value="MORN"/>
    <property type="match status" value="4"/>
</dbReference>
<dbReference type="PROSITE" id="PS50105">
    <property type="entry name" value="SAM_DOMAIN"/>
    <property type="match status" value="1"/>
</dbReference>
<feature type="compositionally biased region" description="Basic and acidic residues" evidence="6">
    <location>
        <begin position="213"/>
        <end position="226"/>
    </location>
</feature>
<evidence type="ECO:0000259" key="7">
    <source>
        <dbReference type="PROSITE" id="PS50011"/>
    </source>
</evidence>